<keyword evidence="11 14" id="KW-1133">Transmembrane helix</keyword>
<dbReference type="Pfam" id="PF07694">
    <property type="entry name" value="5TM-5TMR_LYT"/>
    <property type="match status" value="1"/>
</dbReference>
<dbReference type="SUPFAM" id="SSF55874">
    <property type="entry name" value="ATPase domain of HSP90 chaperone/DNA topoisomerase II/histidine kinase"/>
    <property type="match status" value="1"/>
</dbReference>
<keyword evidence="8" id="KW-0547">Nucleotide-binding</keyword>
<evidence type="ECO:0000256" key="4">
    <source>
        <dbReference type="ARBA" id="ARBA00022475"/>
    </source>
</evidence>
<keyword evidence="6" id="KW-0808">Transferase</keyword>
<dbReference type="SUPFAM" id="SSF55781">
    <property type="entry name" value="GAF domain-like"/>
    <property type="match status" value="1"/>
</dbReference>
<keyword evidence="13 14" id="KW-0472">Membrane</keyword>
<dbReference type="InterPro" id="IPR029016">
    <property type="entry name" value="GAF-like_dom_sf"/>
</dbReference>
<dbReference type="InterPro" id="IPR011620">
    <property type="entry name" value="Sig_transdc_His_kinase_LytS_TM"/>
</dbReference>
<evidence type="ECO:0000256" key="5">
    <source>
        <dbReference type="ARBA" id="ARBA00022553"/>
    </source>
</evidence>
<keyword evidence="12" id="KW-0902">Two-component regulatory system</keyword>
<dbReference type="InterPro" id="IPR003594">
    <property type="entry name" value="HATPase_dom"/>
</dbReference>
<comment type="caution">
    <text evidence="16">The sequence shown here is derived from an EMBL/GenBank/DDBJ whole genome shotgun (WGS) entry which is preliminary data.</text>
</comment>
<sequence length="562" mass="60234">MGLFFDLFERLGIFAILFIFLLRFKAFKRLLTGDADRYDKMFMALAFGMAGVVATYGGFPVQGAIANLRGVPVALAGVLGGPLVGLTSGLVAGSHRFLMDPYGMTSLPCGIATMVQGVTAAMLYHRLRRKQYDSIAAFMVGAVNEGLKMLLILLMQPYESAISLVSLLAIPSMLVNGLGIAVFVQLISTVYKEQQLAKAEQAQTTLGIAFRTLPFLRNGLTKESARETAAIIREMTGIDAVLIADKEQILASEGWDSDRSHVSPAAVDVVQSALVTGQISLAMTAAGAGINPEASGLRSAVAVPLKKQGQTIGVLALFRGVEQGITPLDQELASGLSLLFANQMELADLENHRNLAAAAEIKAMQAQINPHFLFNAISTIISYIRTDPKTASTLLVNLAELFRKSTATTDREVPLSVELEHCDAYLTIEKARFEERIDVRYEIDDSALPCPVPPLILQPLVENGIRHGLLSRDGGGRISICAHKDEHELLIRIEDNGIGISREQLATLFTDHSGGPAGEGLGIALKNVNGRLVALYGKDRGLKIESEPGVGTAISFSVPVPA</sequence>
<accession>A0AAW4L0G5</accession>
<protein>
    <recommendedName>
        <fullName evidence="3">histidine kinase</fullName>
        <ecNumber evidence="3">2.7.13.3</ecNumber>
    </recommendedName>
</protein>
<evidence type="ECO:0000256" key="6">
    <source>
        <dbReference type="ARBA" id="ARBA00022679"/>
    </source>
</evidence>
<dbReference type="RefSeq" id="WP_214170932.1">
    <property type="nucleotide sequence ID" value="NZ_JAHCVJ010000002.1"/>
</dbReference>
<dbReference type="Gene3D" id="3.30.565.10">
    <property type="entry name" value="Histidine kinase-like ATPase, C-terminal domain"/>
    <property type="match status" value="1"/>
</dbReference>
<dbReference type="AlphaFoldDB" id="A0AAW4L0G5"/>
<evidence type="ECO:0000256" key="14">
    <source>
        <dbReference type="SAM" id="Phobius"/>
    </source>
</evidence>
<dbReference type="GO" id="GO:0005886">
    <property type="term" value="C:plasma membrane"/>
    <property type="evidence" value="ECO:0007669"/>
    <property type="project" value="UniProtKB-SubCell"/>
</dbReference>
<dbReference type="Proteomes" id="UP000811899">
    <property type="component" value="Unassembled WGS sequence"/>
</dbReference>
<feature type="domain" description="Histidine kinase" evidence="15">
    <location>
        <begin position="456"/>
        <end position="562"/>
    </location>
</feature>
<dbReference type="InterPro" id="IPR010559">
    <property type="entry name" value="Sig_transdc_His_kin_internal"/>
</dbReference>
<dbReference type="PANTHER" id="PTHR34220">
    <property type="entry name" value="SENSOR HISTIDINE KINASE YPDA"/>
    <property type="match status" value="1"/>
</dbReference>
<dbReference type="InterPro" id="IPR050640">
    <property type="entry name" value="Bact_2-comp_sensor_kinase"/>
</dbReference>
<gene>
    <name evidence="16" type="ORF">KI809_07625</name>
</gene>
<keyword evidence="9 16" id="KW-0418">Kinase</keyword>
<proteinExistence type="predicted"/>
<dbReference type="GO" id="GO:0000155">
    <property type="term" value="F:phosphorelay sensor kinase activity"/>
    <property type="evidence" value="ECO:0007669"/>
    <property type="project" value="InterPro"/>
</dbReference>
<evidence type="ECO:0000256" key="3">
    <source>
        <dbReference type="ARBA" id="ARBA00012438"/>
    </source>
</evidence>
<evidence type="ECO:0000256" key="10">
    <source>
        <dbReference type="ARBA" id="ARBA00022840"/>
    </source>
</evidence>
<dbReference type="EC" id="2.7.13.3" evidence="3"/>
<dbReference type="InterPro" id="IPR005467">
    <property type="entry name" value="His_kinase_dom"/>
</dbReference>
<keyword evidence="10" id="KW-0067">ATP-binding</keyword>
<feature type="transmembrane region" description="Helical" evidence="14">
    <location>
        <begin position="41"/>
        <end position="59"/>
    </location>
</feature>
<keyword evidence="17" id="KW-1185">Reference proteome</keyword>
<feature type="transmembrane region" description="Helical" evidence="14">
    <location>
        <begin position="161"/>
        <end position="184"/>
    </location>
</feature>
<evidence type="ECO:0000256" key="1">
    <source>
        <dbReference type="ARBA" id="ARBA00000085"/>
    </source>
</evidence>
<feature type="transmembrane region" description="Helical" evidence="14">
    <location>
        <begin position="104"/>
        <end position="124"/>
    </location>
</feature>
<dbReference type="Gene3D" id="1.10.1760.20">
    <property type="match status" value="1"/>
</dbReference>
<dbReference type="Pfam" id="PF06580">
    <property type="entry name" value="His_kinase"/>
    <property type="match status" value="1"/>
</dbReference>
<dbReference type="InterPro" id="IPR036890">
    <property type="entry name" value="HATPase_C_sf"/>
</dbReference>
<dbReference type="Gene3D" id="3.30.450.40">
    <property type="match status" value="1"/>
</dbReference>
<comment type="subcellular location">
    <subcellularLocation>
        <location evidence="2">Cell membrane</location>
        <topology evidence="2">Multi-pass membrane protein</topology>
    </subcellularLocation>
</comment>
<evidence type="ECO:0000256" key="9">
    <source>
        <dbReference type="ARBA" id="ARBA00022777"/>
    </source>
</evidence>
<evidence type="ECO:0000259" key="15">
    <source>
        <dbReference type="PROSITE" id="PS50109"/>
    </source>
</evidence>
<evidence type="ECO:0000313" key="17">
    <source>
        <dbReference type="Proteomes" id="UP000811899"/>
    </source>
</evidence>
<dbReference type="EMBL" id="JAHCVJ010000002">
    <property type="protein sequence ID" value="MBT0664169.1"/>
    <property type="molecule type" value="Genomic_DNA"/>
</dbReference>
<feature type="transmembrane region" description="Helical" evidence="14">
    <location>
        <begin position="71"/>
        <end position="92"/>
    </location>
</feature>
<evidence type="ECO:0000256" key="13">
    <source>
        <dbReference type="ARBA" id="ARBA00023136"/>
    </source>
</evidence>
<evidence type="ECO:0000256" key="7">
    <source>
        <dbReference type="ARBA" id="ARBA00022692"/>
    </source>
</evidence>
<dbReference type="Pfam" id="PF02518">
    <property type="entry name" value="HATPase_c"/>
    <property type="match status" value="1"/>
</dbReference>
<evidence type="ECO:0000256" key="8">
    <source>
        <dbReference type="ARBA" id="ARBA00022741"/>
    </source>
</evidence>
<keyword evidence="5" id="KW-0597">Phosphoprotein</keyword>
<dbReference type="GO" id="GO:0071555">
    <property type="term" value="P:cell wall organization"/>
    <property type="evidence" value="ECO:0007669"/>
    <property type="project" value="InterPro"/>
</dbReference>
<keyword evidence="7 14" id="KW-0812">Transmembrane</keyword>
<dbReference type="InterPro" id="IPR004358">
    <property type="entry name" value="Sig_transdc_His_kin-like_C"/>
</dbReference>
<dbReference type="PRINTS" id="PR00344">
    <property type="entry name" value="BCTRLSENSOR"/>
</dbReference>
<dbReference type="SMART" id="SM00065">
    <property type="entry name" value="GAF"/>
    <property type="match status" value="1"/>
</dbReference>
<evidence type="ECO:0000256" key="12">
    <source>
        <dbReference type="ARBA" id="ARBA00023012"/>
    </source>
</evidence>
<feature type="transmembrane region" description="Helical" evidence="14">
    <location>
        <begin position="7"/>
        <end position="26"/>
    </location>
</feature>
<dbReference type="SMART" id="SM00387">
    <property type="entry name" value="HATPase_c"/>
    <property type="match status" value="1"/>
</dbReference>
<reference evidence="16 17" key="1">
    <citation type="submission" date="2021-05" db="EMBL/GenBank/DDBJ databases">
        <title>The draft genome of Geobacter pelophilus DSM 12255.</title>
        <authorList>
            <person name="Xu Z."/>
            <person name="Masuda Y."/>
            <person name="Itoh H."/>
            <person name="Senoo K."/>
        </authorList>
    </citation>
    <scope>NUCLEOTIDE SEQUENCE [LARGE SCALE GENOMIC DNA]</scope>
    <source>
        <strain evidence="16 17">DSM 12255</strain>
    </source>
</reference>
<dbReference type="PANTHER" id="PTHR34220:SF7">
    <property type="entry name" value="SENSOR HISTIDINE KINASE YPDA"/>
    <property type="match status" value="1"/>
</dbReference>
<evidence type="ECO:0000313" key="16">
    <source>
        <dbReference type="EMBL" id="MBT0664169.1"/>
    </source>
</evidence>
<dbReference type="PROSITE" id="PS50109">
    <property type="entry name" value="HIS_KIN"/>
    <property type="match status" value="1"/>
</dbReference>
<evidence type="ECO:0000256" key="2">
    <source>
        <dbReference type="ARBA" id="ARBA00004651"/>
    </source>
</evidence>
<comment type="catalytic activity">
    <reaction evidence="1">
        <text>ATP + protein L-histidine = ADP + protein N-phospho-L-histidine.</text>
        <dbReference type="EC" id="2.7.13.3"/>
    </reaction>
</comment>
<evidence type="ECO:0000256" key="11">
    <source>
        <dbReference type="ARBA" id="ARBA00022989"/>
    </source>
</evidence>
<dbReference type="Pfam" id="PF01590">
    <property type="entry name" value="GAF"/>
    <property type="match status" value="1"/>
</dbReference>
<name>A0AAW4L0G5_9BACT</name>
<keyword evidence="4" id="KW-1003">Cell membrane</keyword>
<organism evidence="16 17">
    <name type="scientific">Geoanaerobacter pelophilus</name>
    <dbReference type="NCBI Taxonomy" id="60036"/>
    <lineage>
        <taxon>Bacteria</taxon>
        <taxon>Pseudomonadati</taxon>
        <taxon>Thermodesulfobacteriota</taxon>
        <taxon>Desulfuromonadia</taxon>
        <taxon>Geobacterales</taxon>
        <taxon>Geobacteraceae</taxon>
        <taxon>Geoanaerobacter</taxon>
    </lineage>
</organism>
<dbReference type="InterPro" id="IPR003018">
    <property type="entry name" value="GAF"/>
</dbReference>
<dbReference type="GO" id="GO:0005524">
    <property type="term" value="F:ATP binding"/>
    <property type="evidence" value="ECO:0007669"/>
    <property type="project" value="UniProtKB-KW"/>
</dbReference>